<feature type="region of interest" description="Disordered" evidence="1">
    <location>
        <begin position="476"/>
        <end position="497"/>
    </location>
</feature>
<gene>
    <name evidence="2" type="primary">pmpB</name>
    <name evidence="2" type="ORF">SNEC2469_LOCUS8313</name>
</gene>
<keyword evidence="3" id="KW-1185">Reference proteome</keyword>
<evidence type="ECO:0000256" key="1">
    <source>
        <dbReference type="SAM" id="MobiDB-lite"/>
    </source>
</evidence>
<protein>
    <submittedName>
        <fullName evidence="2">PmpB protein</fullName>
    </submittedName>
</protein>
<sequence>MARQIMKSAWGFSGGVGGIVLTTFLNLALSGASGPTNPCTYAATADWGKCVYGQIAKYVEQHVTSYVAKEFQHYTNEVAKTRLAVWHLKLNDINNSVAIDTRKPGQNTTSNWLADFTDPVQELRFDMDGEWLRFLLTPVLPQFLNLHLTVESLALKAKQLRDAASIQKLARDSLCHAKMVLKRAANLTQRRVASFQGLMVHRKHHLEWVTHSSLLSHVIFFHRHTYDCPYYYPGQFDAECTSKEAVDKSNSTCTPKPPSFSPCLYCRDRGDGIPIPFLGDKAQCAPWETSSPGGAAATSWFCHRAKVLSTQQRVFEQWLQPIWNWINITRALQQAMENGEVPKWSPWSWKCYDEANLKSDQGLLGRMASCPFRILTTSSFEGKPSYVDRGTGAATDLGMWRPKRGSKGLYYLGDYCKDSHAADMHLTAMLLQHMPGHEDSLKSPVTMTFNWNDLHTHGDHDGGLFTPGCAEGYRPVGSVGEQDLPDSRAGPDNPPPPSRFNGLVCVKAEYTEEVHLTKDDWMWTDRRSHGHYDGAVFVGAVYMTASGVLVYGPCHAARGHPSHYTVYRVKESLVRWCTGMPAG</sequence>
<dbReference type="AlphaFoldDB" id="A0A812NVC8"/>
<comment type="caution">
    <text evidence="2">The sequence shown here is derived from an EMBL/GenBank/DDBJ whole genome shotgun (WGS) entry which is preliminary data.</text>
</comment>
<evidence type="ECO:0000313" key="2">
    <source>
        <dbReference type="EMBL" id="CAE7328500.1"/>
    </source>
</evidence>
<accession>A0A812NVC8</accession>
<dbReference type="OrthoDB" id="10376511at2759"/>
<proteinExistence type="predicted"/>
<organism evidence="2 3">
    <name type="scientific">Symbiodinium necroappetens</name>
    <dbReference type="NCBI Taxonomy" id="1628268"/>
    <lineage>
        <taxon>Eukaryota</taxon>
        <taxon>Sar</taxon>
        <taxon>Alveolata</taxon>
        <taxon>Dinophyceae</taxon>
        <taxon>Suessiales</taxon>
        <taxon>Symbiodiniaceae</taxon>
        <taxon>Symbiodinium</taxon>
    </lineage>
</organism>
<dbReference type="EMBL" id="CAJNJA010013745">
    <property type="protein sequence ID" value="CAE7328500.1"/>
    <property type="molecule type" value="Genomic_DNA"/>
</dbReference>
<name>A0A812NVC8_9DINO</name>
<dbReference type="Proteomes" id="UP000601435">
    <property type="component" value="Unassembled WGS sequence"/>
</dbReference>
<evidence type="ECO:0000313" key="3">
    <source>
        <dbReference type="Proteomes" id="UP000601435"/>
    </source>
</evidence>
<reference evidence="2" key="1">
    <citation type="submission" date="2021-02" db="EMBL/GenBank/DDBJ databases">
        <authorList>
            <person name="Dougan E. K."/>
            <person name="Rhodes N."/>
            <person name="Thang M."/>
            <person name="Chan C."/>
        </authorList>
    </citation>
    <scope>NUCLEOTIDE SEQUENCE</scope>
</reference>